<protein>
    <submittedName>
        <fullName evidence="2">Uncharacterized protein</fullName>
    </submittedName>
</protein>
<accession>A0A843TET3</accession>
<keyword evidence="3" id="KW-1185">Reference proteome</keyword>
<proteinExistence type="predicted"/>
<gene>
    <name evidence="2" type="ORF">Taro_001513</name>
</gene>
<reference evidence="2" key="1">
    <citation type="submission" date="2017-07" db="EMBL/GenBank/DDBJ databases">
        <title>Taro Niue Genome Assembly and Annotation.</title>
        <authorList>
            <person name="Atibalentja N."/>
            <person name="Keating K."/>
            <person name="Fields C.J."/>
        </authorList>
    </citation>
    <scope>NUCLEOTIDE SEQUENCE</scope>
    <source>
        <strain evidence="2">Niue_2</strain>
        <tissue evidence="2">Leaf</tissue>
    </source>
</reference>
<evidence type="ECO:0000313" key="3">
    <source>
        <dbReference type="Proteomes" id="UP000652761"/>
    </source>
</evidence>
<dbReference type="AlphaFoldDB" id="A0A843TET3"/>
<dbReference type="Proteomes" id="UP000652761">
    <property type="component" value="Unassembled WGS sequence"/>
</dbReference>
<organism evidence="2 3">
    <name type="scientific">Colocasia esculenta</name>
    <name type="common">Wild taro</name>
    <name type="synonym">Arum esculentum</name>
    <dbReference type="NCBI Taxonomy" id="4460"/>
    <lineage>
        <taxon>Eukaryota</taxon>
        <taxon>Viridiplantae</taxon>
        <taxon>Streptophyta</taxon>
        <taxon>Embryophyta</taxon>
        <taxon>Tracheophyta</taxon>
        <taxon>Spermatophyta</taxon>
        <taxon>Magnoliopsida</taxon>
        <taxon>Liliopsida</taxon>
        <taxon>Araceae</taxon>
        <taxon>Aroideae</taxon>
        <taxon>Colocasieae</taxon>
        <taxon>Colocasia</taxon>
    </lineage>
</organism>
<name>A0A843TET3_COLES</name>
<feature type="compositionally biased region" description="Basic and acidic residues" evidence="1">
    <location>
        <begin position="143"/>
        <end position="152"/>
    </location>
</feature>
<dbReference type="EMBL" id="NMUH01000031">
    <property type="protein sequence ID" value="MQL69221.1"/>
    <property type="molecule type" value="Genomic_DNA"/>
</dbReference>
<sequence>MWFLDLAVCPEFGVVLLVGPRPCGARGSSSWELGVGWVTEAAVAPCVVSSSESECCELLYLIHISLDYSSNPSGTSDPWVAVRTSGSLAGVREVRSSQAMTPSPHQDVPPHAPPRCNSCWRTNNRRRRRKRGLNPFALFSLPQERRREEGTKRMKKIP</sequence>
<feature type="region of interest" description="Disordered" evidence="1">
    <location>
        <begin position="96"/>
        <end position="116"/>
    </location>
</feature>
<feature type="region of interest" description="Disordered" evidence="1">
    <location>
        <begin position="132"/>
        <end position="158"/>
    </location>
</feature>
<evidence type="ECO:0000313" key="2">
    <source>
        <dbReference type="EMBL" id="MQL69221.1"/>
    </source>
</evidence>
<evidence type="ECO:0000256" key="1">
    <source>
        <dbReference type="SAM" id="MobiDB-lite"/>
    </source>
</evidence>
<comment type="caution">
    <text evidence="2">The sequence shown here is derived from an EMBL/GenBank/DDBJ whole genome shotgun (WGS) entry which is preliminary data.</text>
</comment>